<accession>A0A842YNA7</accession>
<dbReference type="Proteomes" id="UP000646659">
    <property type="component" value="Unassembled WGS sequence"/>
</dbReference>
<comment type="caution">
    <text evidence="2">The sequence shown here is derived from an EMBL/GenBank/DDBJ whole genome shotgun (WGS) entry which is preliminary data.</text>
</comment>
<feature type="transmembrane region" description="Helical" evidence="1">
    <location>
        <begin position="122"/>
        <end position="141"/>
    </location>
</feature>
<dbReference type="RefSeq" id="WP_192962298.1">
    <property type="nucleotide sequence ID" value="NZ_QKOF01000006.1"/>
</dbReference>
<protein>
    <recommendedName>
        <fullName evidence="4">DUF2178 domain-containing protein</fullName>
    </recommendedName>
</protein>
<sequence>MIVLIIARPQWFGRRKYGGWGVSIKTWQGAVYLACVLILLVGIQLLPLNTTTRMYVTGAWLAFLFLDMFDVMWKVKRDEREYLHEAIAERNAAWAMMPVLVIGVFIELISSSLQGKPHVDPFIVLALIAGVLAKSVTNYRLEREN</sequence>
<evidence type="ECO:0000256" key="1">
    <source>
        <dbReference type="SAM" id="Phobius"/>
    </source>
</evidence>
<gene>
    <name evidence="2" type="ORF">DNK57_04570</name>
</gene>
<proteinExistence type="predicted"/>
<dbReference type="EMBL" id="QKOF01000006">
    <property type="protein sequence ID" value="MBE2900090.1"/>
    <property type="molecule type" value="Genomic_DNA"/>
</dbReference>
<feature type="transmembrane region" description="Helical" evidence="1">
    <location>
        <begin position="30"/>
        <end position="48"/>
    </location>
</feature>
<name>A0A842YNA7_METTF</name>
<keyword evidence="1" id="KW-0812">Transmembrane</keyword>
<reference evidence="2" key="1">
    <citation type="submission" date="2018-06" db="EMBL/GenBank/DDBJ databases">
        <title>Draft genome sequence of Methanothermobacter thermautotrophicus Strain WHS, a thermophilic, hydrogenotrophic methanogen isolated from Washburn Hot Springs in Yellowstone National Park, USA.</title>
        <authorList>
            <person name="Mckay L.J."/>
            <person name="Klingelsmith K."/>
            <person name="Inskeep W.P."/>
            <person name="Fields M.W."/>
        </authorList>
    </citation>
    <scope>NUCLEOTIDE SEQUENCE</scope>
    <source>
        <strain evidence="2">WHS</strain>
    </source>
</reference>
<evidence type="ECO:0008006" key="4">
    <source>
        <dbReference type="Google" id="ProtNLM"/>
    </source>
</evidence>
<organism evidence="2 3">
    <name type="scientific">Methanothermobacter thermautotrophicus</name>
    <name type="common">Methanobacterium thermoformicicum</name>
    <dbReference type="NCBI Taxonomy" id="145262"/>
    <lineage>
        <taxon>Archaea</taxon>
        <taxon>Methanobacteriati</taxon>
        <taxon>Methanobacteriota</taxon>
        <taxon>Methanomada group</taxon>
        <taxon>Methanobacteria</taxon>
        <taxon>Methanobacteriales</taxon>
        <taxon>Methanobacteriaceae</taxon>
        <taxon>Methanothermobacter</taxon>
    </lineage>
</organism>
<keyword evidence="1" id="KW-1133">Transmembrane helix</keyword>
<feature type="transmembrane region" description="Helical" evidence="1">
    <location>
        <begin position="54"/>
        <end position="73"/>
    </location>
</feature>
<evidence type="ECO:0000313" key="2">
    <source>
        <dbReference type="EMBL" id="MBE2900090.1"/>
    </source>
</evidence>
<keyword evidence="1" id="KW-0472">Membrane</keyword>
<dbReference type="OrthoDB" id="59429at2157"/>
<feature type="transmembrane region" description="Helical" evidence="1">
    <location>
        <begin position="93"/>
        <end position="110"/>
    </location>
</feature>
<dbReference type="AlphaFoldDB" id="A0A842YNA7"/>
<evidence type="ECO:0000313" key="3">
    <source>
        <dbReference type="Proteomes" id="UP000646659"/>
    </source>
</evidence>